<dbReference type="InterPro" id="IPR036777">
    <property type="entry name" value="Channel_Tsx-like_sf"/>
</dbReference>
<dbReference type="SUPFAM" id="SSF111364">
    <property type="entry name" value="Tsx-like channel"/>
    <property type="match status" value="1"/>
</dbReference>
<reference evidence="2 3" key="1">
    <citation type="submission" date="2018-09" db="EMBL/GenBank/DDBJ databases">
        <title>Metagenome Assembled Genomes from an Advanced Water Purification Facility.</title>
        <authorList>
            <person name="Stamps B.W."/>
            <person name="Spear J.R."/>
        </authorList>
    </citation>
    <scope>NUCLEOTIDE SEQUENCE [LARGE SCALE GENOMIC DNA]</scope>
    <source>
        <strain evidence="2">Bin_27_1</strain>
    </source>
</reference>
<evidence type="ECO:0000313" key="2">
    <source>
        <dbReference type="EMBL" id="TXH80355.1"/>
    </source>
</evidence>
<comment type="caution">
    <text evidence="2">The sequence shown here is derived from an EMBL/GenBank/DDBJ whole genome shotgun (WGS) entry which is preliminary data.</text>
</comment>
<feature type="signal peptide" evidence="1">
    <location>
        <begin position="1"/>
        <end position="25"/>
    </location>
</feature>
<dbReference type="Gene3D" id="2.40.230.20">
    <property type="entry name" value="Nucleoside-specific channel-forming protein, Tsx-like"/>
    <property type="match status" value="1"/>
</dbReference>
<feature type="chain" id="PRO_5023115426" description="Outer envelope protein" evidence="1">
    <location>
        <begin position="26"/>
        <end position="295"/>
    </location>
</feature>
<name>A0A5C7SBL1_THASP</name>
<dbReference type="Proteomes" id="UP000321192">
    <property type="component" value="Unassembled WGS sequence"/>
</dbReference>
<evidence type="ECO:0000313" key="3">
    <source>
        <dbReference type="Proteomes" id="UP000321192"/>
    </source>
</evidence>
<evidence type="ECO:0008006" key="4">
    <source>
        <dbReference type="Google" id="ProtNLM"/>
    </source>
</evidence>
<gene>
    <name evidence="2" type="ORF">E6Q80_18805</name>
</gene>
<dbReference type="AlphaFoldDB" id="A0A5C7SBL1"/>
<evidence type="ECO:0000256" key="1">
    <source>
        <dbReference type="SAM" id="SignalP"/>
    </source>
</evidence>
<dbReference type="EMBL" id="SSFD01000314">
    <property type="protein sequence ID" value="TXH80355.1"/>
    <property type="molecule type" value="Genomic_DNA"/>
</dbReference>
<organism evidence="2 3">
    <name type="scientific">Thauera aminoaromatica</name>
    <dbReference type="NCBI Taxonomy" id="164330"/>
    <lineage>
        <taxon>Bacteria</taxon>
        <taxon>Pseudomonadati</taxon>
        <taxon>Pseudomonadota</taxon>
        <taxon>Betaproteobacteria</taxon>
        <taxon>Rhodocyclales</taxon>
        <taxon>Zoogloeaceae</taxon>
        <taxon>Thauera</taxon>
    </lineage>
</organism>
<sequence length="295" mass="32384">MTTTRRIAPLALACALLAAPAASQAATWSDTFVGYRYGSDFREPTNTKDVEKHVLQFTHASGYSVGQNFLNLDIFQSDKADPANGGGSGATEFYLTYRHQVHLGKAFDRSFAFGPVKEVAVTAGFDLNTKNTAFSPRKRLVVLGPTLKFDVPGFLDVSLLLGKEWNRCGLDPVAPSSFDPCPQTEVSFDPQWIVSAAWGIPFSAGAVPLKFQGFININGEKGKDYAGIKTHTETLMRTSLMVDVGQMAWGKKNTFLMGVGYEYWRNKFGNHAFANGAEKPGIDTDAPTFQMEWHF</sequence>
<protein>
    <recommendedName>
        <fullName evidence="4">Outer envelope protein</fullName>
    </recommendedName>
</protein>
<proteinExistence type="predicted"/>
<keyword evidence="1" id="KW-0732">Signal</keyword>
<dbReference type="RefSeq" id="WP_043744014.1">
    <property type="nucleotide sequence ID" value="NZ_JAKLLK010000001.1"/>
</dbReference>
<dbReference type="GO" id="GO:0009279">
    <property type="term" value="C:cell outer membrane"/>
    <property type="evidence" value="ECO:0007669"/>
    <property type="project" value="InterPro"/>
</dbReference>
<accession>A0A5C7SBL1</accession>